<keyword evidence="3 6" id="KW-0812">Transmembrane</keyword>
<accession>A0A1Y6IW36</accession>
<feature type="transmembrane region" description="Helical" evidence="6">
    <location>
        <begin position="173"/>
        <end position="194"/>
    </location>
</feature>
<reference evidence="7 10" key="2">
    <citation type="submission" date="2023-11" db="EMBL/GenBank/DDBJ databases">
        <title>Plant-associative lifestyle of Vibrio porteresiae and its evolutionary dynamics.</title>
        <authorList>
            <person name="Rameshkumar N."/>
            <person name="Kirti K."/>
        </authorList>
    </citation>
    <scope>NUCLEOTIDE SEQUENCE [LARGE SCALE GENOMIC DNA]</scope>
    <source>
        <strain evidence="7 10">MSSRF38</strain>
    </source>
</reference>
<feature type="transmembrane region" description="Helical" evidence="6">
    <location>
        <begin position="74"/>
        <end position="92"/>
    </location>
</feature>
<dbReference type="OrthoDB" id="9812084at2"/>
<dbReference type="Pfam" id="PF01810">
    <property type="entry name" value="LysE"/>
    <property type="match status" value="1"/>
</dbReference>
<dbReference type="GO" id="GO:0005886">
    <property type="term" value="C:plasma membrane"/>
    <property type="evidence" value="ECO:0007669"/>
    <property type="project" value="UniProtKB-SubCell"/>
</dbReference>
<dbReference type="GO" id="GO:0033228">
    <property type="term" value="P:cysteine export across plasma membrane"/>
    <property type="evidence" value="ECO:0007669"/>
    <property type="project" value="TreeGrafter"/>
</dbReference>
<dbReference type="PANTHER" id="PTHR30086:SF20">
    <property type="entry name" value="ARGININE EXPORTER PROTEIN ARGO-RELATED"/>
    <property type="match status" value="1"/>
</dbReference>
<evidence type="ECO:0000256" key="1">
    <source>
        <dbReference type="ARBA" id="ARBA00004651"/>
    </source>
</evidence>
<dbReference type="PANTHER" id="PTHR30086">
    <property type="entry name" value="ARGININE EXPORTER PROTEIN ARGO"/>
    <property type="match status" value="1"/>
</dbReference>
<organism evidence="8 9">
    <name type="scientific">Vibrio mangrovi</name>
    <dbReference type="NCBI Taxonomy" id="474394"/>
    <lineage>
        <taxon>Bacteria</taxon>
        <taxon>Pseudomonadati</taxon>
        <taxon>Pseudomonadota</taxon>
        <taxon>Gammaproteobacteria</taxon>
        <taxon>Vibrionales</taxon>
        <taxon>Vibrionaceae</taxon>
        <taxon>Vibrio</taxon>
    </lineage>
</organism>
<evidence type="ECO:0000313" key="10">
    <source>
        <dbReference type="Proteomes" id="UP001283366"/>
    </source>
</evidence>
<evidence type="ECO:0000256" key="5">
    <source>
        <dbReference type="ARBA" id="ARBA00023136"/>
    </source>
</evidence>
<dbReference type="EMBL" id="JAWRCO010000002">
    <property type="protein sequence ID" value="MDW6005070.1"/>
    <property type="molecule type" value="Genomic_DNA"/>
</dbReference>
<name>A0A1Y6IW36_9VIBR</name>
<evidence type="ECO:0000256" key="3">
    <source>
        <dbReference type="ARBA" id="ARBA00022692"/>
    </source>
</evidence>
<feature type="transmembrane region" description="Helical" evidence="6">
    <location>
        <begin position="140"/>
        <end position="161"/>
    </location>
</feature>
<dbReference type="RefSeq" id="WP_087481857.1">
    <property type="nucleotide sequence ID" value="NZ_AP024884.1"/>
</dbReference>
<keyword evidence="5 6" id="KW-0472">Membrane</keyword>
<sequence>MLFEQLYALALFAFISTFTPGPNNMMLMASGANVGFVRTLPHMLGVTFGFGAMVFLVGIGVSGIFHAFPLLHPILKWLCLAYLIYLAVKIATSRPNISSDSYQPMTFLSAALFQWVNPKGWSMALTAVSLYNPSASIQGLIWTAMVFIIINIPSGTTWVFAGKQISTLLRKPAHILWFNYTMAFLLVASTLPMML</sequence>
<gene>
    <name evidence="8" type="primary">eamB_4</name>
    <name evidence="7" type="ORF">SBX37_19595</name>
    <name evidence="8" type="ORF">VIM7927_03146</name>
</gene>
<dbReference type="Proteomes" id="UP000196125">
    <property type="component" value="Unassembled WGS sequence"/>
</dbReference>
<keyword evidence="2" id="KW-1003">Cell membrane</keyword>
<evidence type="ECO:0000313" key="7">
    <source>
        <dbReference type="EMBL" id="MDW6005070.1"/>
    </source>
</evidence>
<dbReference type="InterPro" id="IPR001123">
    <property type="entry name" value="LeuE-type"/>
</dbReference>
<evidence type="ECO:0000256" key="6">
    <source>
        <dbReference type="SAM" id="Phobius"/>
    </source>
</evidence>
<feature type="transmembrane region" description="Helical" evidence="6">
    <location>
        <begin position="47"/>
        <end position="67"/>
    </location>
</feature>
<evidence type="ECO:0000256" key="4">
    <source>
        <dbReference type="ARBA" id="ARBA00022989"/>
    </source>
</evidence>
<keyword evidence="10" id="KW-1185">Reference proteome</keyword>
<reference evidence="8 9" key="1">
    <citation type="submission" date="2017-05" db="EMBL/GenBank/DDBJ databases">
        <authorList>
            <person name="Song R."/>
            <person name="Chenine A.L."/>
            <person name="Ruprecht R.M."/>
        </authorList>
    </citation>
    <scope>NUCLEOTIDE SEQUENCE [LARGE SCALE GENOMIC DNA]</scope>
    <source>
        <strain evidence="8 9">CECT 7927</strain>
    </source>
</reference>
<dbReference type="GO" id="GO:0015171">
    <property type="term" value="F:amino acid transmembrane transporter activity"/>
    <property type="evidence" value="ECO:0007669"/>
    <property type="project" value="TreeGrafter"/>
</dbReference>
<dbReference type="Proteomes" id="UP001283366">
    <property type="component" value="Unassembled WGS sequence"/>
</dbReference>
<evidence type="ECO:0000256" key="2">
    <source>
        <dbReference type="ARBA" id="ARBA00022475"/>
    </source>
</evidence>
<evidence type="ECO:0000313" key="9">
    <source>
        <dbReference type="Proteomes" id="UP000196125"/>
    </source>
</evidence>
<comment type="subcellular location">
    <subcellularLocation>
        <location evidence="1">Cell membrane</location>
        <topology evidence="1">Multi-pass membrane protein</topology>
    </subcellularLocation>
</comment>
<proteinExistence type="predicted"/>
<keyword evidence="4 6" id="KW-1133">Transmembrane helix</keyword>
<dbReference type="EMBL" id="FXXI01000006">
    <property type="protein sequence ID" value="SMS01838.1"/>
    <property type="molecule type" value="Genomic_DNA"/>
</dbReference>
<protein>
    <submittedName>
        <fullName evidence="8">Cysteine/O-acetylserine efflux protein</fullName>
    </submittedName>
    <submittedName>
        <fullName evidence="7">LysE family translocator</fullName>
    </submittedName>
</protein>
<evidence type="ECO:0000313" key="8">
    <source>
        <dbReference type="EMBL" id="SMS01838.1"/>
    </source>
</evidence>
<dbReference type="AlphaFoldDB" id="A0A1Y6IW36"/>